<keyword evidence="5" id="KW-1185">Reference proteome</keyword>
<evidence type="ECO:0000256" key="2">
    <source>
        <dbReference type="ARBA" id="ARBA00022801"/>
    </source>
</evidence>
<dbReference type="InterPro" id="IPR032466">
    <property type="entry name" value="Metal_Hydrolase"/>
</dbReference>
<dbReference type="SUPFAM" id="SSF51556">
    <property type="entry name" value="Metallo-dependent hydrolases"/>
    <property type="match status" value="1"/>
</dbReference>
<dbReference type="EMBL" id="FNQC01000014">
    <property type="protein sequence ID" value="SDZ42711.1"/>
    <property type="molecule type" value="Genomic_DNA"/>
</dbReference>
<proteinExistence type="inferred from homology"/>
<evidence type="ECO:0000313" key="5">
    <source>
        <dbReference type="Proteomes" id="UP000199663"/>
    </source>
</evidence>
<dbReference type="Proteomes" id="UP000199663">
    <property type="component" value="Unassembled WGS sequence"/>
</dbReference>
<dbReference type="Pfam" id="PF02126">
    <property type="entry name" value="PTE"/>
    <property type="match status" value="1"/>
</dbReference>
<dbReference type="Gene3D" id="3.20.20.140">
    <property type="entry name" value="Metal-dependent hydrolases"/>
    <property type="match status" value="1"/>
</dbReference>
<sequence length="338" mass="37605">MKHTILYIFILAIHVFSCGPNLHKRAPIHTAKGLVSSDSLGISLIHEHILVDFIGADKTGYNRWDRDTVIKKVLPYLLELKSLGVETIMECTPAYLGRDPELLKKLSELSGLNILTNTGYYGAVGGKYLPQHAYSETAKELSKRWIMEFENGIEQTGIKPAFIKISVNDTSELSEMDQKLVKAAALTHLRTGMAIVSHTGSWQTASAQIAILKAEGVDLSAFVWVHAQAEQDFGKYLEAGKSKVWISLDGVVWDLDGHLERLVFAKENDLLNQILISHDAGWYSPGEPDGGDFKEFTSIFKVLIPALKEKGFTQKELDLLLIENPRKVFALGMKKIKA</sequence>
<gene>
    <name evidence="4" type="ORF">SAMN05444412_11433</name>
</gene>
<dbReference type="PANTHER" id="PTHR10819:SF3">
    <property type="entry name" value="PHOSPHOTRIESTERASE-RELATED PROTEIN"/>
    <property type="match status" value="1"/>
</dbReference>
<evidence type="ECO:0000256" key="1">
    <source>
        <dbReference type="ARBA" id="ARBA00022723"/>
    </source>
</evidence>
<feature type="modified residue" description="N6-carboxylysine" evidence="3">
    <location>
        <position position="164"/>
    </location>
</feature>
<evidence type="ECO:0000256" key="3">
    <source>
        <dbReference type="PROSITE-ProRule" id="PRU00679"/>
    </source>
</evidence>
<protein>
    <submittedName>
        <fullName evidence="4">Phosphotriesterase-related protein</fullName>
    </submittedName>
</protein>
<comment type="similarity">
    <text evidence="3">Belongs to the metallo-dependent hydrolases superfamily. Phosphotriesterase family.</text>
</comment>
<dbReference type="PANTHER" id="PTHR10819">
    <property type="entry name" value="PHOSPHOTRIESTERASE-RELATED"/>
    <property type="match status" value="1"/>
</dbReference>
<comment type="caution">
    <text evidence="4">The sequence shown here is derived from an EMBL/GenBank/DDBJ whole genome shotgun (WGS) entry which is preliminary data.</text>
</comment>
<reference evidence="4 5" key="1">
    <citation type="submission" date="2016-10" db="EMBL/GenBank/DDBJ databases">
        <authorList>
            <person name="Varghese N."/>
            <person name="Submissions S."/>
        </authorList>
    </citation>
    <scope>NUCLEOTIDE SEQUENCE [LARGE SCALE GENOMIC DNA]</scope>
    <source>
        <strain evidence="4 5">DSM 17997</strain>
    </source>
</reference>
<keyword evidence="1" id="KW-0479">Metal-binding</keyword>
<dbReference type="InterPro" id="IPR001559">
    <property type="entry name" value="Phosphotriesterase"/>
</dbReference>
<accession>A0A1H3SYQ5</accession>
<name>A0A1H3SYQ5_9BACT</name>
<evidence type="ECO:0000313" key="4">
    <source>
        <dbReference type="EMBL" id="SDZ42711.1"/>
    </source>
</evidence>
<dbReference type="PROSITE" id="PS51347">
    <property type="entry name" value="PHOSPHOTRIESTERASE_2"/>
    <property type="match status" value="1"/>
</dbReference>
<dbReference type="RefSeq" id="WP_019599199.1">
    <property type="nucleotide sequence ID" value="NZ_FNQC01000014.1"/>
</dbReference>
<keyword evidence="2" id="KW-0378">Hydrolase</keyword>
<organism evidence="4 5">
    <name type="scientific">Rhodonellum ikkaensis</name>
    <dbReference type="NCBI Taxonomy" id="336829"/>
    <lineage>
        <taxon>Bacteria</taxon>
        <taxon>Pseudomonadati</taxon>
        <taxon>Bacteroidota</taxon>
        <taxon>Cytophagia</taxon>
        <taxon>Cytophagales</taxon>
        <taxon>Cytophagaceae</taxon>
        <taxon>Rhodonellum</taxon>
    </lineage>
</organism>